<name>A0A5N6MU69_9ASTR</name>
<protein>
    <submittedName>
        <fullName evidence="1">Uncharacterized protein</fullName>
    </submittedName>
</protein>
<sequence>MEVAGAKKALQRLSGYRLKNIFGCVAVIGVAVVAGKDEWGGGKGCQRWWWLVWPDAVVAGGGAVNDGGGWCSRMRWLPEEVVGVVAGGVRDHPCNLGKPQGPSM</sequence>
<dbReference type="Proteomes" id="UP000326396">
    <property type="component" value="Linkage Group LG4"/>
</dbReference>
<comment type="caution">
    <text evidence="1">The sequence shown here is derived from an EMBL/GenBank/DDBJ whole genome shotgun (WGS) entry which is preliminary data.</text>
</comment>
<reference evidence="1 2" key="1">
    <citation type="submission" date="2019-05" db="EMBL/GenBank/DDBJ databases">
        <title>Mikania micrantha, genome provides insights into the molecular mechanism of rapid growth.</title>
        <authorList>
            <person name="Liu B."/>
        </authorList>
    </citation>
    <scope>NUCLEOTIDE SEQUENCE [LARGE SCALE GENOMIC DNA]</scope>
    <source>
        <strain evidence="1">NLD-2019</strain>
        <tissue evidence="1">Leaf</tissue>
    </source>
</reference>
<proteinExistence type="predicted"/>
<gene>
    <name evidence="1" type="ORF">E3N88_26580</name>
</gene>
<accession>A0A5N6MU69</accession>
<dbReference type="EMBL" id="SZYD01000014">
    <property type="protein sequence ID" value="KAD4177989.1"/>
    <property type="molecule type" value="Genomic_DNA"/>
</dbReference>
<evidence type="ECO:0000313" key="2">
    <source>
        <dbReference type="Proteomes" id="UP000326396"/>
    </source>
</evidence>
<organism evidence="1 2">
    <name type="scientific">Mikania micrantha</name>
    <name type="common">bitter vine</name>
    <dbReference type="NCBI Taxonomy" id="192012"/>
    <lineage>
        <taxon>Eukaryota</taxon>
        <taxon>Viridiplantae</taxon>
        <taxon>Streptophyta</taxon>
        <taxon>Embryophyta</taxon>
        <taxon>Tracheophyta</taxon>
        <taxon>Spermatophyta</taxon>
        <taxon>Magnoliopsida</taxon>
        <taxon>eudicotyledons</taxon>
        <taxon>Gunneridae</taxon>
        <taxon>Pentapetalae</taxon>
        <taxon>asterids</taxon>
        <taxon>campanulids</taxon>
        <taxon>Asterales</taxon>
        <taxon>Asteraceae</taxon>
        <taxon>Asteroideae</taxon>
        <taxon>Heliantheae alliance</taxon>
        <taxon>Eupatorieae</taxon>
        <taxon>Mikania</taxon>
    </lineage>
</organism>
<dbReference type="AlphaFoldDB" id="A0A5N6MU69"/>
<evidence type="ECO:0000313" key="1">
    <source>
        <dbReference type="EMBL" id="KAD4177989.1"/>
    </source>
</evidence>
<keyword evidence="2" id="KW-1185">Reference proteome</keyword>